<proteinExistence type="predicted"/>
<dbReference type="RefSeq" id="WP_264287148.1">
    <property type="nucleotide sequence ID" value="NZ_JAOZEV010000007.1"/>
</dbReference>
<dbReference type="Pfam" id="PF13585">
    <property type="entry name" value="CHU_C"/>
    <property type="match status" value="1"/>
</dbReference>
<reference evidence="1" key="1">
    <citation type="submission" date="2022-10" db="EMBL/GenBank/DDBJ databases">
        <title>Two novel species of Flavobacterium.</title>
        <authorList>
            <person name="Liu Q."/>
            <person name="Xin Y.-H."/>
        </authorList>
    </citation>
    <scope>NUCLEOTIDE SEQUENCE</scope>
    <source>
        <strain evidence="1">LS1R47</strain>
    </source>
</reference>
<keyword evidence="2" id="KW-1185">Reference proteome</keyword>
<dbReference type="InterPro" id="IPR025667">
    <property type="entry name" value="SprB_repeat"/>
</dbReference>
<sequence length="2319" mass="257571">MKLLPIRLVILIFLLVPLEENFSQNVSIPSVEIKDHKENSGVINIDCDYDFLPNNGIQLKAIYPEIRQTNNYEVSSIDYVPIGDFNQGEVVDIRNNNGKLDDTYSGAIDIPFAFCFYGNTYSKIIISDNGVLSFNTALAQQECPYAPPNMLPTGLPKNSIFGVFHDMQNTNQVRYRVEGSSPSRRIIVNYTNIAQYGYAMPGKNSTSQIVLYEGTNIIDVYVKDRFKNESNNPIFEGTGSYRKNAVIGLTNYDSSGGITTPERDTGNWEAHNEAWRFTPNGSTNITINWYDEYNSEISGTRNLQTILVYPTQSTKYNVKVTYNMCTPISVQDIIEVKFSQDFPTTKEVTTAAFCVNNDESYTLDLIPYELEINSDSSLSFSYFEDKNLAIPIVYPKSAYIFSNNKTIYAKVLKSGVCYSVGKLNLRLNKKPVITPNQFFEKCDENNDGKETINLAALGIYGLNNCYYKFFDSPEAAIAGNPEITNYTAYPLDITAEAVNTKTLYLQVWNAYYNDLDCYTVVPFKIKLKKYVEVKKPEKPFLICHVIENQLVVKYDLTQYESQLLEAPSTGVNFEYYTDPSYNAYYKIPNPALASFTMNATIYIKAKVIGYCDAYTQIVLAADNDCDGTPGGGGGGGNSTGPGGSGGGGGSICDTDESSFTVNLDSDYLRFYLQGSLTLSDITLIGFYDSANNSLLTDTAPYSYHFSPPFFKVIQARYTINTTGLESYVNFPVSASKKATIYPDTFDICDTYNDGKESITLKANYNSKPKWQAALEAEYPEATICFFSTSEDLHSYEADPGNPINSNKIITDITLTIPQTTVYVYVKYYGCIYTHEIHFTLVPVIVKSINQPYMVCDFNDDKKELINIIKITTNETDVKDELTPSQLIKLQCPIRYYQIVTQAHTGTSNNIINLTDFEINAQQMAVFARLDIEEECPVIVEVKFQFTTSVALPALRNLIICDINNDNQERVNLNEALISSDSNAEISLYGTPEAVEEGNEASPFFISTGMATNYHVTISPTTIYVRVYDKVTSCWEILNFTVILVKTPVLINTIIENCDFENDGKEVLTTSYMQAQLIANNSDISSTMTYNFYETQAEAIANRTPSLSTFEATEINSIWVNIAQSIGDCPILVALTFNLVKSPILETKPLVYTICNNNTGNENGATKENVILDRYRSDVLGFPTGSNYMFTYYDTNTDDAITGGSFGSVPSAYTVTSFPKTIWIRVVYKPTGCFSIKPIIFQQTSSLESLIKDSEIVACANGEMAMEINLKNYPPQMITGLANLNDFDISYHNSRANAVGNIIISSDITHFNATPASQIWIKFVSKATGCYIVKKLSVTIYSTPKAQDIFPEVCDETDWELDGNYSIPDLDVYKNQIITGESNIDNLYVFTYYKKSDDAIAGNEHTINKQNYTFTEADLKPGAYPNTNFYSIYARIDKQDDTGCFSVVGISFQINKKVPITTIQPEILKCDEANNDGKTRFDLTTVKDKISTAIGVGFKYYSTKENAQNSINEIKNINSWQNLSPYEHIVYIRVSALGYCDNIASIKLKVYPYIKANDYEISDLCEFESDGKTETTVNLVNEVKQMTLQINNLAEYPNLLDDIDISFYVSLINAQNPTVTNSIPTSDLSTYGVPVGITKVWVRLQSRITKCLEIKQLTIIKLKAPKIKVKQTPFRCSANNTLLDAVVALIPSKQDEIYSYSFDNGVTFSDTNEVTVNTEKTIDYVVIDKKGCRITGNVLVPGYIVPTNLDITATPIYCNTIGGVATVTVENVTGGIGPYTYEIIEPLVAAVSNKTGVFPNLLPNTYQIKVIDDATKCYLVKPIEVAKAPEIKVVKQLHSDVNCYGGNTGSITYAVSNYSIATNYTYKLIPNPLAIEPFHEGDVITYTNLPAGKYTFIVTDVISGCTDEVGLMVNQPVSPLKFKETITNITCNGANDGKIVITATGGTGIIKYAISPNLTQFSDTHVFDNLPPGTYQILVQDELGCLGNGQSILEIKEPHILQGSVIGSIMQETCNGAKDGAFAIAIFGGTPPYSASLDNKTQGFRPVEGTELDFTNIVGGIHKVFIKDANCLTDVEVVMDKAVTLAPQAKINYNCVDNTAANLVTITVHESNINSDDIDYALDKSKVYQQSNIFVNVAPGKHTVTARHTNGCEQTTIPFSIYEVQKLTLTEEGLNEIVATASGGAGGYQYTFNGESYGSVNKFIIYKSGTYIVTVTDKNGCTAIVSKHFEYIDVCIPNYFTPNGDGINDTWAPGCTVNYKDLTFDILDRYGRIICKYKLGQKWDGKYNGAELPSGDYWYVIKLNDNKDNRELVGHFTLYR</sequence>
<dbReference type="EMBL" id="JAOZEV010000007">
    <property type="protein sequence ID" value="MCV9932913.1"/>
    <property type="molecule type" value="Genomic_DNA"/>
</dbReference>
<dbReference type="InterPro" id="IPR026341">
    <property type="entry name" value="T9SS_type_B"/>
</dbReference>
<dbReference type="NCBIfam" id="TIGR04131">
    <property type="entry name" value="Bac_Flav_CTERM"/>
    <property type="match status" value="1"/>
</dbReference>
<evidence type="ECO:0000313" key="1">
    <source>
        <dbReference type="EMBL" id="MCV9932913.1"/>
    </source>
</evidence>
<dbReference type="Pfam" id="PF13573">
    <property type="entry name" value="SprB"/>
    <property type="match status" value="2"/>
</dbReference>
<name>A0A9X2Z009_9FLAO</name>
<evidence type="ECO:0000313" key="2">
    <source>
        <dbReference type="Proteomes" id="UP001151133"/>
    </source>
</evidence>
<accession>A0A9X2Z009</accession>
<organism evidence="1 2">
    <name type="scientific">Flavobacterium frigoritolerans</name>
    <dbReference type="NCBI Taxonomy" id="2987686"/>
    <lineage>
        <taxon>Bacteria</taxon>
        <taxon>Pseudomonadati</taxon>
        <taxon>Bacteroidota</taxon>
        <taxon>Flavobacteriia</taxon>
        <taxon>Flavobacteriales</taxon>
        <taxon>Flavobacteriaceae</taxon>
        <taxon>Flavobacterium</taxon>
    </lineage>
</organism>
<dbReference type="Proteomes" id="UP001151133">
    <property type="component" value="Unassembled WGS sequence"/>
</dbReference>
<gene>
    <name evidence="1" type="ORF">OIU80_11515</name>
</gene>
<protein>
    <submittedName>
        <fullName evidence="1">T9SS type B sorting domain-containing protein</fullName>
    </submittedName>
</protein>
<comment type="caution">
    <text evidence="1">The sequence shown here is derived from an EMBL/GenBank/DDBJ whole genome shotgun (WGS) entry which is preliminary data.</text>
</comment>